<dbReference type="Pfam" id="PF01966">
    <property type="entry name" value="HD"/>
    <property type="match status" value="1"/>
</dbReference>
<accession>A0ABV9NV21</accession>
<evidence type="ECO:0000256" key="6">
    <source>
        <dbReference type="ARBA" id="ARBA00049417"/>
    </source>
</evidence>
<dbReference type="PROSITE" id="PS51831">
    <property type="entry name" value="HD"/>
    <property type="match status" value="1"/>
</dbReference>
<comment type="caution">
    <text evidence="8">The sequence shown here is derived from an EMBL/GenBank/DDBJ whole genome shotgun (WGS) entry which is preliminary data.</text>
</comment>
<gene>
    <name evidence="8" type="primary">yqeK</name>
    <name evidence="8" type="ORF">ACFO4L_11240</name>
</gene>
<keyword evidence="2" id="KW-0479">Metal-binding</keyword>
<sequence>MTSYIESLRESTELSGDLENDIVSFLHQHDCHATADHSLQVAKAAESLAYQFHADPVQAKTAALLHDCSAVIPNKDKIAVAKELHLPIYEEEKQFPMVIHQRLSNVMGSELFHVKEAAILNAVECHTTLKKEASILDEILFVADKLEWDQKGKPPYLDELTLQLEHSLSHAAFAYLDFMWSKRHTLKVIHPWLKEAHQDLKAKLKADTT</sequence>
<proteinExistence type="predicted"/>
<dbReference type="CDD" id="cd00077">
    <property type="entry name" value="HDc"/>
    <property type="match status" value="1"/>
</dbReference>
<keyword evidence="3" id="KW-0547">Nucleotide-binding</keyword>
<dbReference type="InterPro" id="IPR006674">
    <property type="entry name" value="HD_domain"/>
</dbReference>
<evidence type="ECO:0000313" key="8">
    <source>
        <dbReference type="EMBL" id="MFC4737163.1"/>
    </source>
</evidence>
<feature type="domain" description="HD" evidence="7">
    <location>
        <begin position="34"/>
        <end position="149"/>
    </location>
</feature>
<evidence type="ECO:0000256" key="3">
    <source>
        <dbReference type="ARBA" id="ARBA00022741"/>
    </source>
</evidence>
<dbReference type="PANTHER" id="PTHR35795">
    <property type="entry name" value="SLR1885 PROTEIN"/>
    <property type="match status" value="1"/>
</dbReference>
<dbReference type="EC" id="3.6.1.41" evidence="1"/>
<dbReference type="GO" id="GO:0008803">
    <property type="term" value="F:bis(5'-nucleosyl)-tetraphosphatase (symmetrical) activity"/>
    <property type="evidence" value="ECO:0007669"/>
    <property type="project" value="UniProtKB-EC"/>
</dbReference>
<reference evidence="9" key="1">
    <citation type="journal article" date="2019" name="Int. J. Syst. Evol. Microbiol.">
        <title>The Global Catalogue of Microorganisms (GCM) 10K type strain sequencing project: providing services to taxonomists for standard genome sequencing and annotation.</title>
        <authorList>
            <consortium name="The Broad Institute Genomics Platform"/>
            <consortium name="The Broad Institute Genome Sequencing Center for Infectious Disease"/>
            <person name="Wu L."/>
            <person name="Ma J."/>
        </authorList>
    </citation>
    <scope>NUCLEOTIDE SEQUENCE [LARGE SCALE GENOMIC DNA]</scope>
    <source>
        <strain evidence="9">JCM 12165</strain>
    </source>
</reference>
<evidence type="ECO:0000256" key="1">
    <source>
        <dbReference type="ARBA" id="ARBA00012506"/>
    </source>
</evidence>
<dbReference type="RefSeq" id="WP_377909768.1">
    <property type="nucleotide sequence ID" value="NZ_JBHSGK010000013.1"/>
</dbReference>
<organism evidence="8 9">
    <name type="scientific">Bacillus daqingensis</name>
    <dbReference type="NCBI Taxonomy" id="872396"/>
    <lineage>
        <taxon>Bacteria</taxon>
        <taxon>Bacillati</taxon>
        <taxon>Bacillota</taxon>
        <taxon>Bacilli</taxon>
        <taxon>Bacillales</taxon>
        <taxon>Bacillaceae</taxon>
        <taxon>Bacillus</taxon>
    </lineage>
</organism>
<dbReference type="InterPro" id="IPR003607">
    <property type="entry name" value="HD/PDEase_dom"/>
</dbReference>
<evidence type="ECO:0000313" key="9">
    <source>
        <dbReference type="Proteomes" id="UP001595896"/>
    </source>
</evidence>
<dbReference type="NCBIfam" id="TIGR00488">
    <property type="entry name" value="bis(5'-nucleosyl)-tetraphosphatase (symmetrical) YqeK"/>
    <property type="match status" value="1"/>
</dbReference>
<name>A0ABV9NV21_9BACI</name>
<evidence type="ECO:0000256" key="4">
    <source>
        <dbReference type="ARBA" id="ARBA00022801"/>
    </source>
</evidence>
<dbReference type="Gene3D" id="1.10.3210.10">
    <property type="entry name" value="Hypothetical protein af1432"/>
    <property type="match status" value="1"/>
</dbReference>
<keyword evidence="9" id="KW-1185">Reference proteome</keyword>
<dbReference type="PANTHER" id="PTHR35795:SF1">
    <property type="entry name" value="BIS(5'-NUCLEOSYL)-TETRAPHOSPHATASE, SYMMETRICAL"/>
    <property type="match status" value="1"/>
</dbReference>
<comment type="catalytic activity">
    <reaction evidence="6">
        <text>P(1),P(4)-bis(5'-adenosyl) tetraphosphate + H2O = 2 ADP + 2 H(+)</text>
        <dbReference type="Rhea" id="RHEA:24252"/>
        <dbReference type="ChEBI" id="CHEBI:15377"/>
        <dbReference type="ChEBI" id="CHEBI:15378"/>
        <dbReference type="ChEBI" id="CHEBI:58141"/>
        <dbReference type="ChEBI" id="CHEBI:456216"/>
        <dbReference type="EC" id="3.6.1.41"/>
    </reaction>
</comment>
<dbReference type="InterPro" id="IPR005249">
    <property type="entry name" value="YqeK"/>
</dbReference>
<evidence type="ECO:0000259" key="7">
    <source>
        <dbReference type="PROSITE" id="PS51831"/>
    </source>
</evidence>
<dbReference type="EMBL" id="JBHSGK010000013">
    <property type="protein sequence ID" value="MFC4737163.1"/>
    <property type="molecule type" value="Genomic_DNA"/>
</dbReference>
<keyword evidence="4 8" id="KW-0378">Hydrolase</keyword>
<evidence type="ECO:0000256" key="5">
    <source>
        <dbReference type="ARBA" id="ARBA00023004"/>
    </source>
</evidence>
<dbReference type="Proteomes" id="UP001595896">
    <property type="component" value="Unassembled WGS sequence"/>
</dbReference>
<dbReference type="SUPFAM" id="SSF109604">
    <property type="entry name" value="HD-domain/PDEase-like"/>
    <property type="match status" value="1"/>
</dbReference>
<protein>
    <recommendedName>
        <fullName evidence="1">bis(5'-nucleosyl)-tetraphosphatase (symmetrical)</fullName>
        <ecNumber evidence="1">3.6.1.41</ecNumber>
    </recommendedName>
</protein>
<evidence type="ECO:0000256" key="2">
    <source>
        <dbReference type="ARBA" id="ARBA00022723"/>
    </source>
</evidence>
<dbReference type="InterPro" id="IPR051094">
    <property type="entry name" value="Diverse_Catalytic_Enzymes"/>
</dbReference>
<keyword evidence="5" id="KW-0408">Iron</keyword>